<accession>A0ABR4AL36</accession>
<protein>
    <recommendedName>
        <fullName evidence="4">DNA replication factor Cdt1 C-terminal domain-containing protein</fullName>
    </recommendedName>
</protein>
<feature type="domain" description="DNA replication factor Cdt1 C-terminal" evidence="4">
    <location>
        <begin position="396"/>
        <end position="507"/>
    </location>
</feature>
<feature type="region of interest" description="Disordered" evidence="3">
    <location>
        <begin position="368"/>
        <end position="391"/>
    </location>
</feature>
<evidence type="ECO:0000256" key="2">
    <source>
        <dbReference type="ARBA" id="ARBA00023306"/>
    </source>
</evidence>
<comment type="caution">
    <text evidence="5">The sequence shown here is derived from an EMBL/GenBank/DDBJ whole genome shotgun (WGS) entry which is preliminary data.</text>
</comment>
<keyword evidence="2" id="KW-0131">Cell cycle</keyword>
<reference evidence="5 6" key="1">
    <citation type="submission" date="2024-09" db="EMBL/GenBank/DDBJ databases">
        <title>Rethinking Asexuality: The Enigmatic Case of Functional Sexual Genes in Lepraria (Stereocaulaceae).</title>
        <authorList>
            <person name="Doellman M."/>
            <person name="Sun Y."/>
            <person name="Barcenas-Pena A."/>
            <person name="Lumbsch H.T."/>
            <person name="Grewe F."/>
        </authorList>
    </citation>
    <scope>NUCLEOTIDE SEQUENCE [LARGE SCALE GENOMIC DNA]</scope>
    <source>
        <strain evidence="5 6">Mercado 3170</strain>
    </source>
</reference>
<keyword evidence="6" id="KW-1185">Reference proteome</keyword>
<feature type="region of interest" description="Disordered" evidence="3">
    <location>
        <begin position="131"/>
        <end position="190"/>
    </location>
</feature>
<evidence type="ECO:0000313" key="6">
    <source>
        <dbReference type="Proteomes" id="UP001590950"/>
    </source>
</evidence>
<organism evidence="5 6">
    <name type="scientific">Stereocaulon virgatum</name>
    <dbReference type="NCBI Taxonomy" id="373712"/>
    <lineage>
        <taxon>Eukaryota</taxon>
        <taxon>Fungi</taxon>
        <taxon>Dikarya</taxon>
        <taxon>Ascomycota</taxon>
        <taxon>Pezizomycotina</taxon>
        <taxon>Lecanoromycetes</taxon>
        <taxon>OSLEUM clade</taxon>
        <taxon>Lecanoromycetidae</taxon>
        <taxon>Lecanorales</taxon>
        <taxon>Lecanorineae</taxon>
        <taxon>Stereocaulaceae</taxon>
        <taxon>Stereocaulon</taxon>
    </lineage>
</organism>
<proteinExistence type="inferred from homology"/>
<comment type="similarity">
    <text evidence="1">Belongs to the Cdt1 family.</text>
</comment>
<evidence type="ECO:0000259" key="4">
    <source>
        <dbReference type="Pfam" id="PF16679"/>
    </source>
</evidence>
<dbReference type="Pfam" id="PF16679">
    <property type="entry name" value="CDT1_C"/>
    <property type="match status" value="1"/>
</dbReference>
<evidence type="ECO:0000256" key="3">
    <source>
        <dbReference type="SAM" id="MobiDB-lite"/>
    </source>
</evidence>
<dbReference type="Gene3D" id="1.10.10.1420">
    <property type="entry name" value="DNA replication factor Cdt1, C-terminal WH domain"/>
    <property type="match status" value="1"/>
</dbReference>
<dbReference type="Pfam" id="PF26121">
    <property type="entry name" value="HTH_CDT1"/>
    <property type="match status" value="1"/>
</dbReference>
<feature type="compositionally biased region" description="Low complexity" evidence="3">
    <location>
        <begin position="148"/>
        <end position="166"/>
    </location>
</feature>
<gene>
    <name evidence="5" type="ORF">N7G274_001989</name>
</gene>
<dbReference type="Proteomes" id="UP001590950">
    <property type="component" value="Unassembled WGS sequence"/>
</dbReference>
<dbReference type="InterPro" id="IPR032054">
    <property type="entry name" value="Cdt1_C"/>
</dbReference>
<evidence type="ECO:0000256" key="1">
    <source>
        <dbReference type="ARBA" id="ARBA00008356"/>
    </source>
</evidence>
<evidence type="ECO:0000313" key="5">
    <source>
        <dbReference type="EMBL" id="KAL2045561.1"/>
    </source>
</evidence>
<name>A0ABR4AL36_9LECA</name>
<sequence length="536" mass="58285">MALATKRRKIGATATTSLTAPATQRGIQAFGRISKSQVQIHGKSALVKASIIEDINGKSELSTQIAKKRKLESIQSDAEKQETNTACSTTEPALPLRRCSNAISDPSSHVSRQLPSAVIAQPITPRKRVRFAEATIEKPTKGARSRLETLSLPPSSPSTSSSPSSSLEHDTPPSSPASASHASPRGEETNRLPEELQDLINLHSSYLTALSLHYAHNGSMTPADLRNLGPGVERAWRKRRVTTDDIQKILALEQTECADDGEESGPLYLSDYGSGKVCVEIADFHTAQKAQGRPVNEEVLNAVFSRNLERQWISYKATQQQSPSPTDFIASLPLLPITPCASLSKIAPLVSKGQRRLEDLKAGAIRAQQRPLSTTSANATTTPQGKAKQTCSRSTNLLSRIKAKQLHQSTLPLPQSKELLARKAALQRLPEIAPVLESLAVSSKTHANDDAVAEIFKWKVAHVSFTMPTLIQHLQMSLRNPIGKEEAVTCVRLLAEVVPDWISVREVGKIVGVTVRGEGVDRREMGRIIERMVAKV</sequence>
<dbReference type="InterPro" id="IPR038090">
    <property type="entry name" value="Cdt1_C_WH_dom_sf"/>
</dbReference>
<dbReference type="EMBL" id="JBEFKJ010000006">
    <property type="protein sequence ID" value="KAL2045561.1"/>
    <property type="molecule type" value="Genomic_DNA"/>
</dbReference>
<feature type="compositionally biased region" description="Polar residues" evidence="3">
    <location>
        <begin position="370"/>
        <end position="391"/>
    </location>
</feature>